<protein>
    <submittedName>
        <fullName evidence="1">Uncharacterized protein</fullName>
    </submittedName>
</protein>
<proteinExistence type="predicted"/>
<organism evidence="1">
    <name type="scientific">marine sediment metagenome</name>
    <dbReference type="NCBI Taxonomy" id="412755"/>
    <lineage>
        <taxon>unclassified sequences</taxon>
        <taxon>metagenomes</taxon>
        <taxon>ecological metagenomes</taxon>
    </lineage>
</organism>
<feature type="non-terminal residue" evidence="1">
    <location>
        <position position="1"/>
    </location>
</feature>
<sequence>PDIQAAAQAVTQALVPQRGGQRKFRRKQVDTAQAALDLALRSNKLGLKRVISKVADKLDATKPYMLSVEGEKGKRVALDADDNDAQLRACDLAMKLHERAGRIPASGQDLPSGIGVAKIRMVQIDPDGTERWLEIG</sequence>
<dbReference type="EMBL" id="LAZR01034822">
    <property type="protein sequence ID" value="KKL41724.1"/>
    <property type="molecule type" value="Genomic_DNA"/>
</dbReference>
<reference evidence="1" key="1">
    <citation type="journal article" date="2015" name="Nature">
        <title>Complex archaea that bridge the gap between prokaryotes and eukaryotes.</title>
        <authorList>
            <person name="Spang A."/>
            <person name="Saw J.H."/>
            <person name="Jorgensen S.L."/>
            <person name="Zaremba-Niedzwiedzka K."/>
            <person name="Martijn J."/>
            <person name="Lind A.E."/>
            <person name="van Eijk R."/>
            <person name="Schleper C."/>
            <person name="Guy L."/>
            <person name="Ettema T.J."/>
        </authorList>
    </citation>
    <scope>NUCLEOTIDE SEQUENCE</scope>
</reference>
<evidence type="ECO:0000313" key="1">
    <source>
        <dbReference type="EMBL" id="KKL41724.1"/>
    </source>
</evidence>
<gene>
    <name evidence="1" type="ORF">LCGC14_2367450</name>
</gene>
<comment type="caution">
    <text evidence="1">The sequence shown here is derived from an EMBL/GenBank/DDBJ whole genome shotgun (WGS) entry which is preliminary data.</text>
</comment>
<dbReference type="AlphaFoldDB" id="A0A0F9EZL7"/>
<name>A0A0F9EZL7_9ZZZZ</name>
<accession>A0A0F9EZL7</accession>